<reference evidence="2" key="1">
    <citation type="submission" date="2021-07" db="EMBL/GenBank/DDBJ databases">
        <authorList>
            <person name="Catto M.A."/>
            <person name="Jacobson A."/>
            <person name="Kennedy G."/>
            <person name="Labadie P."/>
            <person name="Hunt B.G."/>
            <person name="Srinivasan R."/>
        </authorList>
    </citation>
    <scope>NUCLEOTIDE SEQUENCE</scope>
    <source>
        <strain evidence="2">PL_HMW_Pooled</strain>
        <tissue evidence="2">Head</tissue>
    </source>
</reference>
<evidence type="ECO:0000256" key="1">
    <source>
        <dbReference type="SAM" id="MobiDB-lite"/>
    </source>
</evidence>
<dbReference type="Proteomes" id="UP001219518">
    <property type="component" value="Unassembled WGS sequence"/>
</dbReference>
<keyword evidence="3" id="KW-1185">Reference proteome</keyword>
<dbReference type="AlphaFoldDB" id="A0AAE1LDX3"/>
<evidence type="ECO:0000313" key="2">
    <source>
        <dbReference type="EMBL" id="KAK3916098.1"/>
    </source>
</evidence>
<gene>
    <name evidence="2" type="ORF">KUF71_025346</name>
</gene>
<proteinExistence type="predicted"/>
<feature type="region of interest" description="Disordered" evidence="1">
    <location>
        <begin position="132"/>
        <end position="156"/>
    </location>
</feature>
<feature type="compositionally biased region" description="Basic and acidic residues" evidence="1">
    <location>
        <begin position="1"/>
        <end position="17"/>
    </location>
</feature>
<reference evidence="2" key="2">
    <citation type="journal article" date="2023" name="BMC Genomics">
        <title>Pest status, molecular evolution, and epigenetic factors derived from the genome assembly of Frankliniella fusca, a thysanopteran phytovirus vector.</title>
        <authorList>
            <person name="Catto M.A."/>
            <person name="Labadie P.E."/>
            <person name="Jacobson A.L."/>
            <person name="Kennedy G.G."/>
            <person name="Srinivasan R."/>
            <person name="Hunt B.G."/>
        </authorList>
    </citation>
    <scope>NUCLEOTIDE SEQUENCE</scope>
    <source>
        <strain evidence="2">PL_HMW_Pooled</strain>
    </source>
</reference>
<sequence>MEQRSSEREWRGDERRAAAAAGVNEQRRSVLVSSRPRPAPPDMAFFLRGGGGGGDSFGDALNDALGTLNQLVGDGGRGPPRPPPRGGYDNTGRDPLAGLADQLGGLGGLGGLAGLAGLRGFGGGGHYSDWGSIKDRYFRPRPKPPPKPKPPMSFGDIVGKTKGAYHFINRLLPKSRDPSISNPALLPFAPDVRRVRCYFASSSGPVAARRQDRSEHPTSRVVSVRAEPERPATIAELTSRRIHAAASPLGRRPPPAP</sequence>
<accession>A0AAE1LDX3</accession>
<organism evidence="2 3">
    <name type="scientific">Frankliniella fusca</name>
    <dbReference type="NCBI Taxonomy" id="407009"/>
    <lineage>
        <taxon>Eukaryota</taxon>
        <taxon>Metazoa</taxon>
        <taxon>Ecdysozoa</taxon>
        <taxon>Arthropoda</taxon>
        <taxon>Hexapoda</taxon>
        <taxon>Insecta</taxon>
        <taxon>Pterygota</taxon>
        <taxon>Neoptera</taxon>
        <taxon>Paraneoptera</taxon>
        <taxon>Thysanoptera</taxon>
        <taxon>Terebrantia</taxon>
        <taxon>Thripoidea</taxon>
        <taxon>Thripidae</taxon>
        <taxon>Frankliniella</taxon>
    </lineage>
</organism>
<feature type="compositionally biased region" description="Basic and acidic residues" evidence="1">
    <location>
        <begin position="209"/>
        <end position="218"/>
    </location>
</feature>
<feature type="region of interest" description="Disordered" evidence="1">
    <location>
        <begin position="203"/>
        <end position="257"/>
    </location>
</feature>
<dbReference type="GO" id="GO:0016853">
    <property type="term" value="F:isomerase activity"/>
    <property type="evidence" value="ECO:0007669"/>
    <property type="project" value="UniProtKB-KW"/>
</dbReference>
<keyword evidence="2" id="KW-0413">Isomerase</keyword>
<comment type="caution">
    <text evidence="2">The sequence shown here is derived from an EMBL/GenBank/DDBJ whole genome shotgun (WGS) entry which is preliminary data.</text>
</comment>
<feature type="compositionally biased region" description="Low complexity" evidence="1">
    <location>
        <begin position="18"/>
        <end position="36"/>
    </location>
</feature>
<evidence type="ECO:0000313" key="3">
    <source>
        <dbReference type="Proteomes" id="UP001219518"/>
    </source>
</evidence>
<dbReference type="EMBL" id="JAHWGI010000488">
    <property type="protein sequence ID" value="KAK3916098.1"/>
    <property type="molecule type" value="Genomic_DNA"/>
</dbReference>
<feature type="region of interest" description="Disordered" evidence="1">
    <location>
        <begin position="1"/>
        <end position="101"/>
    </location>
</feature>
<protein>
    <submittedName>
        <fullName evidence="2">N-(5'-phosphoribosyl)anthranilate isomerase</fullName>
    </submittedName>
</protein>
<name>A0AAE1LDX3_9NEOP</name>